<evidence type="ECO:0000313" key="2">
    <source>
        <dbReference type="Proteomes" id="UP000531216"/>
    </source>
</evidence>
<dbReference type="RefSeq" id="WP_090965770.1">
    <property type="nucleotide sequence ID" value="NZ_FOOA01000021.1"/>
</dbReference>
<dbReference type="Gene3D" id="3.40.50.300">
    <property type="entry name" value="P-loop containing nucleotide triphosphate hydrolases"/>
    <property type="match status" value="1"/>
</dbReference>
<dbReference type="EMBL" id="JACIDO010000007">
    <property type="protein sequence ID" value="MBB3937126.1"/>
    <property type="molecule type" value="Genomic_DNA"/>
</dbReference>
<proteinExistence type="predicted"/>
<dbReference type="InterPro" id="IPR017026">
    <property type="entry name" value="ImuA"/>
</dbReference>
<comment type="caution">
    <text evidence="1">The sequence shown here is derived from an EMBL/GenBank/DDBJ whole genome shotgun (WGS) entry which is preliminary data.</text>
</comment>
<organism evidence="1 2">
    <name type="scientific">Aureimonas phyllosphaerae</name>
    <dbReference type="NCBI Taxonomy" id="1166078"/>
    <lineage>
        <taxon>Bacteria</taxon>
        <taxon>Pseudomonadati</taxon>
        <taxon>Pseudomonadota</taxon>
        <taxon>Alphaproteobacteria</taxon>
        <taxon>Hyphomicrobiales</taxon>
        <taxon>Aurantimonadaceae</taxon>
        <taxon>Aureimonas</taxon>
    </lineage>
</organism>
<dbReference type="OrthoDB" id="7202530at2"/>
<dbReference type="SUPFAM" id="SSF52540">
    <property type="entry name" value="P-loop containing nucleoside triphosphate hydrolases"/>
    <property type="match status" value="1"/>
</dbReference>
<dbReference type="Proteomes" id="UP000531216">
    <property type="component" value="Unassembled WGS sequence"/>
</dbReference>
<protein>
    <submittedName>
        <fullName evidence="1">Protein ImuA</fullName>
    </submittedName>
</protein>
<accession>A0A7W6FVH3</accession>
<dbReference type="AlphaFoldDB" id="A0A7W6FVH3"/>
<evidence type="ECO:0000313" key="1">
    <source>
        <dbReference type="EMBL" id="MBB3937126.1"/>
    </source>
</evidence>
<dbReference type="PIRSF" id="PIRSF034285">
    <property type="entry name" value="UCP034285"/>
    <property type="match status" value="1"/>
</dbReference>
<gene>
    <name evidence="1" type="ORF">GGR05_003291</name>
</gene>
<sequence>MGPGGEPDRARAATLSALRQAIGRIEGAPFARGVPDGEDEKPNDDDRLALGAPAFDAALGGGLPRAGLVEARTLAMRDGGAGVGFALALGIRLGASARRPLIWIAAADALAEGGMPYREGLAHFGLDPDALVVVRARRIVDAAWAGEEAARSGAAALVVVELRGNPTLLGLEGTRRLHTRAREAGGAVMLLRQGGEPEATAAPVRVLVEPVRAAPVPGLESLPLIGCPRFSLSLEKARGLSPRTLCLEWDPHDRRFLDHDPLRRAAGRIPGAPADAAALRPDPARGTGALVALRSLRGGAAGEDAAHRRFGAA</sequence>
<keyword evidence="2" id="KW-1185">Reference proteome</keyword>
<name>A0A7W6FVH3_9HYPH</name>
<reference evidence="1 2" key="1">
    <citation type="submission" date="2020-08" db="EMBL/GenBank/DDBJ databases">
        <title>Genomic Encyclopedia of Type Strains, Phase IV (KMG-IV): sequencing the most valuable type-strain genomes for metagenomic binning, comparative biology and taxonomic classification.</title>
        <authorList>
            <person name="Goeker M."/>
        </authorList>
    </citation>
    <scope>NUCLEOTIDE SEQUENCE [LARGE SCALE GENOMIC DNA]</scope>
    <source>
        <strain evidence="1 2">DSM 25024</strain>
    </source>
</reference>
<dbReference type="InterPro" id="IPR027417">
    <property type="entry name" value="P-loop_NTPase"/>
</dbReference>